<feature type="domain" description="Helicase ATP-binding" evidence="13">
    <location>
        <begin position="249"/>
        <end position="415"/>
    </location>
</feature>
<dbReference type="EMBL" id="LSDG01000045">
    <property type="protein sequence ID" value="KXB65115.1"/>
    <property type="molecule type" value="Genomic_DNA"/>
</dbReference>
<dbReference type="InterPro" id="IPR041222">
    <property type="entry name" value="PriA_3primeBD"/>
</dbReference>
<proteinExistence type="inferred from homology"/>
<dbReference type="RefSeq" id="WP_068369439.1">
    <property type="nucleotide sequence ID" value="NZ_CAMYBE010000001.1"/>
</dbReference>
<dbReference type="PATRIC" id="fig|755172.3.peg.1585"/>
<feature type="binding site" evidence="12">
    <location>
        <position position="507"/>
    </location>
    <ligand>
        <name>Zn(2+)</name>
        <dbReference type="ChEBI" id="CHEBI:29105"/>
        <label>2</label>
    </ligand>
</feature>
<dbReference type="InterPro" id="IPR040498">
    <property type="entry name" value="PriA_CRR"/>
</dbReference>
<evidence type="ECO:0000256" key="12">
    <source>
        <dbReference type="HAMAP-Rule" id="MF_00983"/>
    </source>
</evidence>
<dbReference type="GO" id="GO:0006270">
    <property type="term" value="P:DNA replication initiation"/>
    <property type="evidence" value="ECO:0007669"/>
    <property type="project" value="TreeGrafter"/>
</dbReference>
<evidence type="ECO:0000313" key="15">
    <source>
        <dbReference type="EMBL" id="KXB65115.1"/>
    </source>
</evidence>
<feature type="binding site" evidence="12">
    <location>
        <position position="477"/>
    </location>
    <ligand>
        <name>Zn(2+)</name>
        <dbReference type="ChEBI" id="CHEBI:29105"/>
        <label>1</label>
    </ligand>
</feature>
<dbReference type="HAMAP" id="MF_00983">
    <property type="entry name" value="PriA"/>
    <property type="match status" value="1"/>
</dbReference>
<sequence>MIVDVYIDKALPQIDQLYSYAWNGDGESLIGRRVVVPFGRGNKPEVAVVLAEREGDSTHLKQIAEIMDHRPILSKKSIALGLAMRDRFLTSYVQSFQPLLPKYVLGETIEVIIKEKDTPRTRELMGDRNKIPSKELDAHGEFLLSEADKNGEISFSFESSEGVKARKIQRFQAVSGKDTDLTDKQKIVFDLLLEKGPLTKAEIRELTAFSDAPLNGLMKKEAVEESFEENLKGEAPPNLRADQKKVIEDIANSKKRVHLLYGATGTGKTEVYMQLASRAMEEGKSSMMIVPEIGLATQMVDRLKARFPGKVEILHSKRSQGEKAKSWIRLKTEPGRILVGARSAIFAPMEHLGYIFIDEEQEESYDYQEGLRYNVRTVAEMRARIDDAKVIYGSATPSVAMFSRVDVDVEKHDLVGDPENIDNNLQMKVVDMREEILHGNTDILSDEMVASLEETLRNKKQAILFINRRGFSHFVSCRTCGYVIECDACDISMVYHRKTGRLHCHYCGRTKPYPAKCPSCGSEYLRQFGIGTEQVESWIHDHFPNARVARMDKDTMAQKGKFDALYRAMNSGEIDILVGTQMLAKGLDFKNVDFVGVVAADLSLFVSDYRAQEKTFQLLTQVAGRAGRNDRKGMAVIQTYNPDNYSIQYAKGRHYERFYHREMEERKHFLYPPFVRLLKIHVRGRGNVNETAYNWMKTLEAINRHNHMNIQIGAPVEQPRIQNREHMSLTAKIFSEEYQTFLKIFKRVLMHYYRSTKDKNIYVTIELDG</sequence>
<keyword evidence="16" id="KW-1185">Reference proteome</keyword>
<keyword evidence="7 12" id="KW-0862">Zinc</keyword>
<dbReference type="GO" id="GO:1990077">
    <property type="term" value="C:primosome complex"/>
    <property type="evidence" value="ECO:0007669"/>
    <property type="project" value="UniProtKB-UniRule"/>
</dbReference>
<evidence type="ECO:0000256" key="7">
    <source>
        <dbReference type="ARBA" id="ARBA00022833"/>
    </source>
</evidence>
<comment type="catalytic activity">
    <reaction evidence="12">
        <text>Couples ATP hydrolysis with the unwinding of duplex DNA by translocating in the 3'-5' direction.</text>
        <dbReference type="EC" id="5.6.2.4"/>
    </reaction>
</comment>
<dbReference type="AlphaFoldDB" id="A0A134ABR4"/>
<dbReference type="PROSITE" id="PS51192">
    <property type="entry name" value="HELICASE_ATP_BIND_1"/>
    <property type="match status" value="1"/>
</dbReference>
<protein>
    <recommendedName>
        <fullName evidence="12">Replication restart protein PriA</fullName>
    </recommendedName>
    <alternativeName>
        <fullName evidence="12">ATP-dependent DNA helicase PriA</fullName>
        <ecNumber evidence="12">5.6.2.4</ecNumber>
    </alternativeName>
    <alternativeName>
        <fullName evidence="12">DNA 3'-5' helicase PriA</fullName>
    </alternativeName>
</protein>
<evidence type="ECO:0000256" key="1">
    <source>
        <dbReference type="ARBA" id="ARBA00022515"/>
    </source>
</evidence>
<dbReference type="Pfam" id="PF17764">
    <property type="entry name" value="PriA_3primeBD"/>
    <property type="match status" value="1"/>
</dbReference>
<feature type="binding site" evidence="12">
    <location>
        <position position="480"/>
    </location>
    <ligand>
        <name>Zn(2+)</name>
        <dbReference type="ChEBI" id="CHEBI:29105"/>
        <label>1</label>
    </ligand>
</feature>
<keyword evidence="5 12" id="KW-0378">Hydrolase</keyword>
<dbReference type="InterPro" id="IPR011545">
    <property type="entry name" value="DEAD/DEAH_box_helicase_dom"/>
</dbReference>
<dbReference type="InterPro" id="IPR042115">
    <property type="entry name" value="PriA_3primeBD_sf"/>
</dbReference>
<dbReference type="Pfam" id="PF00270">
    <property type="entry name" value="DEAD"/>
    <property type="match status" value="1"/>
</dbReference>
<dbReference type="GO" id="GO:0043138">
    <property type="term" value="F:3'-5' DNA helicase activity"/>
    <property type="evidence" value="ECO:0007669"/>
    <property type="project" value="UniProtKB-EC"/>
</dbReference>
<keyword evidence="6 12" id="KW-0347">Helicase</keyword>
<evidence type="ECO:0000256" key="8">
    <source>
        <dbReference type="ARBA" id="ARBA00022840"/>
    </source>
</evidence>
<dbReference type="Gene3D" id="3.40.1440.60">
    <property type="entry name" value="PriA, 3(prime) DNA-binding domain"/>
    <property type="match status" value="1"/>
</dbReference>
<evidence type="ECO:0000256" key="2">
    <source>
        <dbReference type="ARBA" id="ARBA00022705"/>
    </source>
</evidence>
<evidence type="ECO:0000256" key="3">
    <source>
        <dbReference type="ARBA" id="ARBA00022723"/>
    </source>
</evidence>
<evidence type="ECO:0000256" key="4">
    <source>
        <dbReference type="ARBA" id="ARBA00022741"/>
    </source>
</evidence>
<evidence type="ECO:0000259" key="13">
    <source>
        <dbReference type="PROSITE" id="PS51192"/>
    </source>
</evidence>
<evidence type="ECO:0000256" key="9">
    <source>
        <dbReference type="ARBA" id="ARBA00023125"/>
    </source>
</evidence>
<evidence type="ECO:0000256" key="5">
    <source>
        <dbReference type="ARBA" id="ARBA00022801"/>
    </source>
</evidence>
<dbReference type="InterPro" id="IPR001650">
    <property type="entry name" value="Helicase_C-like"/>
</dbReference>
<dbReference type="GO" id="GO:0016887">
    <property type="term" value="F:ATP hydrolysis activity"/>
    <property type="evidence" value="ECO:0007669"/>
    <property type="project" value="RHEA"/>
</dbReference>
<dbReference type="PANTHER" id="PTHR30580:SF1">
    <property type="entry name" value="COMF OPERON PROTEIN 1"/>
    <property type="match status" value="1"/>
</dbReference>
<feature type="binding site" evidence="12">
    <location>
        <position position="520"/>
    </location>
    <ligand>
        <name>Zn(2+)</name>
        <dbReference type="ChEBI" id="CHEBI:29105"/>
        <label>1</label>
    </ligand>
</feature>
<comment type="similarity">
    <text evidence="12">Belongs to the helicase family. PriA subfamily.</text>
</comment>
<evidence type="ECO:0000259" key="14">
    <source>
        <dbReference type="PROSITE" id="PS51194"/>
    </source>
</evidence>
<evidence type="ECO:0000256" key="6">
    <source>
        <dbReference type="ARBA" id="ARBA00022806"/>
    </source>
</evidence>
<dbReference type="Proteomes" id="UP000070442">
    <property type="component" value="Unassembled WGS sequence"/>
</dbReference>
<keyword evidence="10 12" id="KW-0413">Isomerase</keyword>
<dbReference type="InterPro" id="IPR005259">
    <property type="entry name" value="PriA"/>
</dbReference>
<dbReference type="GO" id="GO:0005524">
    <property type="term" value="F:ATP binding"/>
    <property type="evidence" value="ECO:0007669"/>
    <property type="project" value="UniProtKB-UniRule"/>
</dbReference>
<feature type="binding site" evidence="12">
    <location>
        <position position="489"/>
    </location>
    <ligand>
        <name>Zn(2+)</name>
        <dbReference type="ChEBI" id="CHEBI:29105"/>
        <label>2</label>
    </ligand>
</feature>
<dbReference type="SMART" id="SM00490">
    <property type="entry name" value="HELICc"/>
    <property type="match status" value="1"/>
</dbReference>
<keyword evidence="1 12" id="KW-0639">Primosome</keyword>
<keyword evidence="9 12" id="KW-0238">DNA-binding</keyword>
<feature type="domain" description="Helicase C-terminal" evidence="14">
    <location>
        <begin position="512"/>
        <end position="666"/>
    </location>
</feature>
<comment type="catalytic activity">
    <reaction evidence="11 12">
        <text>ATP + H2O = ADP + phosphate + H(+)</text>
        <dbReference type="Rhea" id="RHEA:13065"/>
        <dbReference type="ChEBI" id="CHEBI:15377"/>
        <dbReference type="ChEBI" id="CHEBI:15378"/>
        <dbReference type="ChEBI" id="CHEBI:30616"/>
        <dbReference type="ChEBI" id="CHEBI:43474"/>
        <dbReference type="ChEBI" id="CHEBI:456216"/>
        <dbReference type="EC" id="5.6.2.4"/>
    </reaction>
</comment>
<dbReference type="GO" id="GO:0006302">
    <property type="term" value="P:double-strand break repair"/>
    <property type="evidence" value="ECO:0007669"/>
    <property type="project" value="InterPro"/>
</dbReference>
<dbReference type="Pfam" id="PF18319">
    <property type="entry name" value="Zn_ribbon_PriA"/>
    <property type="match status" value="1"/>
</dbReference>
<evidence type="ECO:0000256" key="11">
    <source>
        <dbReference type="ARBA" id="ARBA00048988"/>
    </source>
</evidence>
<comment type="caution">
    <text evidence="15">The sequence shown here is derived from an EMBL/GenBank/DDBJ whole genome shotgun (WGS) entry which is preliminary data.</text>
</comment>
<evidence type="ECO:0000256" key="10">
    <source>
        <dbReference type="ARBA" id="ARBA00023235"/>
    </source>
</evidence>
<accession>A0A134ABR4</accession>
<gene>
    <name evidence="12" type="primary">priA</name>
    <name evidence="15" type="ORF">HMPREF1863_01623</name>
</gene>
<evidence type="ECO:0000313" key="16">
    <source>
        <dbReference type="Proteomes" id="UP000070442"/>
    </source>
</evidence>
<comment type="cofactor">
    <cofactor evidence="12">
        <name>Zn(2+)</name>
        <dbReference type="ChEBI" id="CHEBI:29105"/>
    </cofactor>
    <text evidence="12">Binds 2 zinc ions per subunit.</text>
</comment>
<dbReference type="InterPro" id="IPR014001">
    <property type="entry name" value="Helicase_ATP-bd"/>
</dbReference>
<organism evidence="15 16">
    <name type="scientific">Aedoeadaptatus coxii</name>
    <dbReference type="NCBI Taxonomy" id="755172"/>
    <lineage>
        <taxon>Bacteria</taxon>
        <taxon>Bacillati</taxon>
        <taxon>Bacillota</taxon>
        <taxon>Tissierellia</taxon>
        <taxon>Tissierellales</taxon>
        <taxon>Peptoniphilaceae</taxon>
        <taxon>Aedoeadaptatus</taxon>
    </lineage>
</organism>
<keyword evidence="4 12" id="KW-0547">Nucleotide-binding</keyword>
<dbReference type="CDD" id="cd18804">
    <property type="entry name" value="SF2_C_priA"/>
    <property type="match status" value="1"/>
</dbReference>
<feature type="binding site" evidence="12">
    <location>
        <position position="504"/>
    </location>
    <ligand>
        <name>Zn(2+)</name>
        <dbReference type="ChEBI" id="CHEBI:29105"/>
        <label>2</label>
    </ligand>
</feature>
<dbReference type="GO" id="GO:0006269">
    <property type="term" value="P:DNA replication, synthesis of primer"/>
    <property type="evidence" value="ECO:0007669"/>
    <property type="project" value="UniProtKB-KW"/>
</dbReference>
<comment type="subunit">
    <text evidence="12">Component of the replication restart primosome.</text>
</comment>
<dbReference type="EC" id="5.6.2.4" evidence="12"/>
<dbReference type="GO" id="GO:0006310">
    <property type="term" value="P:DNA recombination"/>
    <property type="evidence" value="ECO:0007669"/>
    <property type="project" value="InterPro"/>
</dbReference>
<dbReference type="SMART" id="SM00487">
    <property type="entry name" value="DEXDc"/>
    <property type="match status" value="1"/>
</dbReference>
<name>A0A134ABR4_9FIRM</name>
<keyword evidence="3 12" id="KW-0479">Metal-binding</keyword>
<dbReference type="SUPFAM" id="SSF52540">
    <property type="entry name" value="P-loop containing nucleoside triphosphate hydrolases"/>
    <property type="match status" value="1"/>
</dbReference>
<dbReference type="GO" id="GO:0008270">
    <property type="term" value="F:zinc ion binding"/>
    <property type="evidence" value="ECO:0007669"/>
    <property type="project" value="UniProtKB-UniRule"/>
</dbReference>
<feature type="binding site" evidence="12">
    <location>
        <position position="517"/>
    </location>
    <ligand>
        <name>Zn(2+)</name>
        <dbReference type="ChEBI" id="CHEBI:29105"/>
        <label>1</label>
    </ligand>
</feature>
<dbReference type="FunFam" id="3.40.50.300:FF:000489">
    <property type="entry name" value="Primosome assembly protein PriA"/>
    <property type="match status" value="1"/>
</dbReference>
<dbReference type="OrthoDB" id="9759544at2"/>
<dbReference type="InterPro" id="IPR027417">
    <property type="entry name" value="P-loop_NTPase"/>
</dbReference>
<reference evidence="16" key="1">
    <citation type="submission" date="2016-01" db="EMBL/GenBank/DDBJ databases">
        <authorList>
            <person name="Mitreva M."/>
            <person name="Pepin K.H."/>
            <person name="Mihindukulasuriya K.A."/>
            <person name="Fulton R."/>
            <person name="Fronick C."/>
            <person name="O'Laughlin M."/>
            <person name="Miner T."/>
            <person name="Herter B."/>
            <person name="Rosa B.A."/>
            <person name="Cordes M."/>
            <person name="Tomlinson C."/>
            <person name="Wollam A."/>
            <person name="Palsikar V.B."/>
            <person name="Mardis E.R."/>
            <person name="Wilson R.K."/>
        </authorList>
    </citation>
    <scope>NUCLEOTIDE SEQUENCE [LARGE SCALE GENOMIC DNA]</scope>
    <source>
        <strain evidence="16">DNF00729</strain>
    </source>
</reference>
<dbReference type="STRING" id="755172.HMPREF1863_01623"/>
<feature type="binding site" evidence="12">
    <location>
        <position position="486"/>
    </location>
    <ligand>
        <name>Zn(2+)</name>
        <dbReference type="ChEBI" id="CHEBI:29105"/>
        <label>2</label>
    </ligand>
</feature>
<dbReference type="PROSITE" id="PS51194">
    <property type="entry name" value="HELICASE_CTER"/>
    <property type="match status" value="1"/>
</dbReference>
<comment type="function">
    <text evidence="12">Initiates the restart of stalled replication forks, which reloads the replicative helicase on sites other than the origin of replication. Recognizes and binds to abandoned replication forks and remodels them to uncover a helicase loading site. Promotes assembly of the primosome at these replication forks.</text>
</comment>
<dbReference type="Gene3D" id="3.40.50.300">
    <property type="entry name" value="P-loop containing nucleotide triphosphate hydrolases"/>
    <property type="match status" value="2"/>
</dbReference>
<keyword evidence="2 12" id="KW-0235">DNA replication</keyword>
<dbReference type="GO" id="GO:0003677">
    <property type="term" value="F:DNA binding"/>
    <property type="evidence" value="ECO:0007669"/>
    <property type="project" value="UniProtKB-UniRule"/>
</dbReference>
<keyword evidence="8 12" id="KW-0067">ATP-binding</keyword>
<dbReference type="NCBIfam" id="TIGR00595">
    <property type="entry name" value="priA"/>
    <property type="match status" value="1"/>
</dbReference>
<dbReference type="Pfam" id="PF00271">
    <property type="entry name" value="Helicase_C"/>
    <property type="match status" value="1"/>
</dbReference>
<dbReference type="PANTHER" id="PTHR30580">
    <property type="entry name" value="PRIMOSOMAL PROTEIN N"/>
    <property type="match status" value="1"/>
</dbReference>